<evidence type="ECO:0000313" key="20">
    <source>
        <dbReference type="EMBL" id="MFC3174788.1"/>
    </source>
</evidence>
<keyword evidence="10 18" id="KW-0808">Transferase</keyword>
<dbReference type="PROSITE" id="PS01315">
    <property type="entry name" value="CDS"/>
    <property type="match status" value="1"/>
</dbReference>
<evidence type="ECO:0000256" key="9">
    <source>
        <dbReference type="ARBA" id="ARBA00022516"/>
    </source>
</evidence>
<comment type="subcellular location">
    <subcellularLocation>
        <location evidence="2">Cell membrane</location>
        <topology evidence="2">Multi-pass membrane protein</topology>
    </subcellularLocation>
</comment>
<evidence type="ECO:0000256" key="6">
    <source>
        <dbReference type="ARBA" id="ARBA00012487"/>
    </source>
</evidence>
<protein>
    <recommendedName>
        <fullName evidence="7 18">Phosphatidate cytidylyltransferase</fullName>
        <ecNumber evidence="6 18">2.7.7.41</ecNumber>
    </recommendedName>
</protein>
<keyword evidence="15 19" id="KW-0472">Membrane</keyword>
<dbReference type="EC" id="2.7.7.41" evidence="6 18"/>
<keyword evidence="13 19" id="KW-1133">Transmembrane helix</keyword>
<dbReference type="InterPro" id="IPR000374">
    <property type="entry name" value="PC_trans"/>
</dbReference>
<evidence type="ECO:0000256" key="17">
    <source>
        <dbReference type="ARBA" id="ARBA00023264"/>
    </source>
</evidence>
<feature type="transmembrane region" description="Helical" evidence="19">
    <location>
        <begin position="12"/>
        <end position="31"/>
    </location>
</feature>
<evidence type="ECO:0000256" key="1">
    <source>
        <dbReference type="ARBA" id="ARBA00001698"/>
    </source>
</evidence>
<evidence type="ECO:0000256" key="3">
    <source>
        <dbReference type="ARBA" id="ARBA00005119"/>
    </source>
</evidence>
<evidence type="ECO:0000256" key="4">
    <source>
        <dbReference type="ARBA" id="ARBA00005189"/>
    </source>
</evidence>
<comment type="catalytic activity">
    <reaction evidence="1 18">
        <text>a 1,2-diacyl-sn-glycero-3-phosphate + CTP + H(+) = a CDP-1,2-diacyl-sn-glycerol + diphosphate</text>
        <dbReference type="Rhea" id="RHEA:16229"/>
        <dbReference type="ChEBI" id="CHEBI:15378"/>
        <dbReference type="ChEBI" id="CHEBI:33019"/>
        <dbReference type="ChEBI" id="CHEBI:37563"/>
        <dbReference type="ChEBI" id="CHEBI:58332"/>
        <dbReference type="ChEBI" id="CHEBI:58608"/>
        <dbReference type="EC" id="2.7.7.41"/>
    </reaction>
</comment>
<dbReference type="RefSeq" id="WP_379510170.1">
    <property type="nucleotide sequence ID" value="NZ_JBHRTQ010000009.1"/>
</dbReference>
<evidence type="ECO:0000256" key="2">
    <source>
        <dbReference type="ARBA" id="ARBA00004651"/>
    </source>
</evidence>
<dbReference type="EMBL" id="JBHRTQ010000009">
    <property type="protein sequence ID" value="MFC3174788.1"/>
    <property type="molecule type" value="Genomic_DNA"/>
</dbReference>
<feature type="transmembrane region" description="Helical" evidence="19">
    <location>
        <begin position="66"/>
        <end position="86"/>
    </location>
</feature>
<proteinExistence type="inferred from homology"/>
<name>A0ABV7IVP4_9SPHN</name>
<comment type="caution">
    <text evidence="20">The sequence shown here is derived from an EMBL/GenBank/DDBJ whole genome shotgun (WGS) entry which is preliminary data.</text>
</comment>
<keyword evidence="17" id="KW-1208">Phospholipid metabolism</keyword>
<dbReference type="Pfam" id="PF01148">
    <property type="entry name" value="CTP_transf_1"/>
    <property type="match status" value="1"/>
</dbReference>
<organism evidence="20 21">
    <name type="scientific">Novosphingobium bradum</name>
    <dbReference type="NCBI Taxonomy" id="1737444"/>
    <lineage>
        <taxon>Bacteria</taxon>
        <taxon>Pseudomonadati</taxon>
        <taxon>Pseudomonadota</taxon>
        <taxon>Alphaproteobacteria</taxon>
        <taxon>Sphingomonadales</taxon>
        <taxon>Sphingomonadaceae</taxon>
        <taxon>Novosphingobium</taxon>
    </lineage>
</organism>
<evidence type="ECO:0000256" key="7">
    <source>
        <dbReference type="ARBA" id="ARBA00019373"/>
    </source>
</evidence>
<dbReference type="PANTHER" id="PTHR46382">
    <property type="entry name" value="PHOSPHATIDATE CYTIDYLYLTRANSFERASE"/>
    <property type="match status" value="1"/>
</dbReference>
<feature type="transmembrane region" description="Helical" evidence="19">
    <location>
        <begin position="130"/>
        <end position="147"/>
    </location>
</feature>
<comment type="pathway">
    <text evidence="4">Lipid metabolism.</text>
</comment>
<dbReference type="PANTHER" id="PTHR46382:SF1">
    <property type="entry name" value="PHOSPHATIDATE CYTIDYLYLTRANSFERASE"/>
    <property type="match status" value="1"/>
</dbReference>
<comment type="similarity">
    <text evidence="5 18">Belongs to the CDS family.</text>
</comment>
<reference evidence="21" key="1">
    <citation type="journal article" date="2019" name="Int. J. Syst. Evol. Microbiol.">
        <title>The Global Catalogue of Microorganisms (GCM) 10K type strain sequencing project: providing services to taxonomists for standard genome sequencing and annotation.</title>
        <authorList>
            <consortium name="The Broad Institute Genomics Platform"/>
            <consortium name="The Broad Institute Genome Sequencing Center for Infectious Disease"/>
            <person name="Wu L."/>
            <person name="Ma J."/>
        </authorList>
    </citation>
    <scope>NUCLEOTIDE SEQUENCE [LARGE SCALE GENOMIC DNA]</scope>
    <source>
        <strain evidence="21">KCTC 42984</strain>
    </source>
</reference>
<comment type="pathway">
    <text evidence="3 18">Phospholipid metabolism; CDP-diacylglycerol biosynthesis; CDP-diacylglycerol from sn-glycerol 3-phosphate: step 3/3.</text>
</comment>
<evidence type="ECO:0000256" key="18">
    <source>
        <dbReference type="RuleBase" id="RU003938"/>
    </source>
</evidence>
<keyword evidence="16" id="KW-0594">Phospholipid biosynthesis</keyword>
<keyword evidence="8" id="KW-1003">Cell membrane</keyword>
<keyword evidence="14" id="KW-0443">Lipid metabolism</keyword>
<evidence type="ECO:0000256" key="13">
    <source>
        <dbReference type="ARBA" id="ARBA00022989"/>
    </source>
</evidence>
<gene>
    <name evidence="20" type="ORF">ACFOD9_11045</name>
</gene>
<dbReference type="Proteomes" id="UP001595604">
    <property type="component" value="Unassembled WGS sequence"/>
</dbReference>
<keyword evidence="11 18" id="KW-0812">Transmembrane</keyword>
<feature type="transmembrane region" description="Helical" evidence="19">
    <location>
        <begin position="92"/>
        <end position="110"/>
    </location>
</feature>
<sequence>MTDAPAKKSDLPARTVSAIVMVAVAGTGLWLGGGVWAVLVGLVAAGVLMEWSKLVLAFAPGAAARLAWHLGGLLYVGLACVALIMLRAEGLLPVPVVAGTVIAVDIWAYFAGRQFGGPKIAPAISPSKTWSGLLGGMAGASLMLFLTLPGNRLFALAGPLVAIIAQAGDFFESWMKRRAGVKDSGKLIPGHGGLFDRVDGLLAVCFTIGLLMLGTVLLALARGAPFLPTPA</sequence>
<evidence type="ECO:0000256" key="11">
    <source>
        <dbReference type="ARBA" id="ARBA00022692"/>
    </source>
</evidence>
<evidence type="ECO:0000256" key="12">
    <source>
        <dbReference type="ARBA" id="ARBA00022695"/>
    </source>
</evidence>
<keyword evidence="9" id="KW-0444">Lipid biosynthesis</keyword>
<evidence type="ECO:0000256" key="10">
    <source>
        <dbReference type="ARBA" id="ARBA00022679"/>
    </source>
</evidence>
<keyword evidence="21" id="KW-1185">Reference proteome</keyword>
<evidence type="ECO:0000256" key="14">
    <source>
        <dbReference type="ARBA" id="ARBA00023098"/>
    </source>
</evidence>
<feature type="transmembrane region" description="Helical" evidence="19">
    <location>
        <begin position="201"/>
        <end position="221"/>
    </location>
</feature>
<evidence type="ECO:0000313" key="21">
    <source>
        <dbReference type="Proteomes" id="UP001595604"/>
    </source>
</evidence>
<evidence type="ECO:0000256" key="5">
    <source>
        <dbReference type="ARBA" id="ARBA00010185"/>
    </source>
</evidence>
<evidence type="ECO:0000256" key="15">
    <source>
        <dbReference type="ARBA" id="ARBA00023136"/>
    </source>
</evidence>
<evidence type="ECO:0000256" key="19">
    <source>
        <dbReference type="SAM" id="Phobius"/>
    </source>
</evidence>
<accession>A0ABV7IVP4</accession>
<dbReference type="GO" id="GO:0016779">
    <property type="term" value="F:nucleotidyltransferase activity"/>
    <property type="evidence" value="ECO:0007669"/>
    <property type="project" value="UniProtKB-KW"/>
</dbReference>
<evidence type="ECO:0000256" key="8">
    <source>
        <dbReference type="ARBA" id="ARBA00022475"/>
    </source>
</evidence>
<evidence type="ECO:0000256" key="16">
    <source>
        <dbReference type="ARBA" id="ARBA00023209"/>
    </source>
</evidence>
<keyword evidence="12 18" id="KW-0548">Nucleotidyltransferase</keyword>